<dbReference type="InterPro" id="IPR050307">
    <property type="entry name" value="Sterol_Desaturase_Related"/>
</dbReference>
<dbReference type="Proteomes" id="UP000267469">
    <property type="component" value="Unassembled WGS sequence"/>
</dbReference>
<dbReference type="GO" id="GO:0016020">
    <property type="term" value="C:membrane"/>
    <property type="evidence" value="ECO:0007669"/>
    <property type="project" value="UniProtKB-SubCell"/>
</dbReference>
<evidence type="ECO:0000256" key="3">
    <source>
        <dbReference type="ARBA" id="ARBA00022989"/>
    </source>
</evidence>
<protein>
    <submittedName>
        <fullName evidence="7">Fatty acid hydroxylase family protein</fullName>
    </submittedName>
</protein>
<evidence type="ECO:0000256" key="1">
    <source>
        <dbReference type="ARBA" id="ARBA00004370"/>
    </source>
</evidence>
<comment type="caution">
    <text evidence="7">The sequence shown here is derived from an EMBL/GenBank/DDBJ whole genome shotgun (WGS) entry which is preliminary data.</text>
</comment>
<feature type="transmembrane region" description="Helical" evidence="5">
    <location>
        <begin position="88"/>
        <end position="113"/>
    </location>
</feature>
<dbReference type="OrthoDB" id="9770329at2"/>
<dbReference type="PANTHER" id="PTHR11863">
    <property type="entry name" value="STEROL DESATURASE"/>
    <property type="match status" value="1"/>
</dbReference>
<organism evidence="7 8">
    <name type="scientific">Sinomicrobium pectinilyticum</name>
    <dbReference type="NCBI Taxonomy" id="1084421"/>
    <lineage>
        <taxon>Bacteria</taxon>
        <taxon>Pseudomonadati</taxon>
        <taxon>Bacteroidota</taxon>
        <taxon>Flavobacteriia</taxon>
        <taxon>Flavobacteriales</taxon>
        <taxon>Flavobacteriaceae</taxon>
        <taxon>Sinomicrobium</taxon>
    </lineage>
</organism>
<feature type="transmembrane region" description="Helical" evidence="5">
    <location>
        <begin position="12"/>
        <end position="36"/>
    </location>
</feature>
<feature type="transmembrane region" description="Helical" evidence="5">
    <location>
        <begin position="57"/>
        <end position="76"/>
    </location>
</feature>
<evidence type="ECO:0000256" key="2">
    <source>
        <dbReference type="ARBA" id="ARBA00022692"/>
    </source>
</evidence>
<dbReference type="GO" id="GO:0008610">
    <property type="term" value="P:lipid biosynthetic process"/>
    <property type="evidence" value="ECO:0007669"/>
    <property type="project" value="InterPro"/>
</dbReference>
<dbReference type="GO" id="GO:0005506">
    <property type="term" value="F:iron ion binding"/>
    <property type="evidence" value="ECO:0007669"/>
    <property type="project" value="InterPro"/>
</dbReference>
<dbReference type="EMBL" id="RJTM01000029">
    <property type="protein sequence ID" value="RNL90656.1"/>
    <property type="molecule type" value="Genomic_DNA"/>
</dbReference>
<sequence>MLTYLEQSSAVHVWWVLLLINIAIYTGTLASGWVLLRLSGKKQVFRATRESLKKTGISLVTVTINTAITYVGYLLWQNGWIVITSGHTAHIILDFLVLFLGMDFLMYIFHLFIHRTFLYRAIHGLHHESENPVPLDLFVLHPLETIGFGLMWLSLLMVYPATFYAVVLYLTVNVIFGLAGHLGTEPLPERIRKWPLVKYIGTSSFHHGHHLDIRCNFGFYTNIWDRLFGTRKKEPVPAKDPE</sequence>
<name>A0A3N0ES13_SINP1</name>
<evidence type="ECO:0000256" key="4">
    <source>
        <dbReference type="ARBA" id="ARBA00023136"/>
    </source>
</evidence>
<keyword evidence="3 5" id="KW-1133">Transmembrane helix</keyword>
<reference evidence="7 8" key="1">
    <citation type="submission" date="2018-10" db="EMBL/GenBank/DDBJ databases">
        <title>Sinomicrobium pectinilyticum sp. nov., a pectinase-producing bacterium isolated from alkaline and saline soil, and emended description of the genus Sinomicrobium.</title>
        <authorList>
            <person name="Cheng B."/>
            <person name="Li C."/>
            <person name="Lai Q."/>
            <person name="Du M."/>
            <person name="Shao Z."/>
            <person name="Xu P."/>
            <person name="Yang C."/>
        </authorList>
    </citation>
    <scope>NUCLEOTIDE SEQUENCE [LARGE SCALE GENOMIC DNA]</scope>
    <source>
        <strain evidence="7 8">5DNS001</strain>
    </source>
</reference>
<dbReference type="GO" id="GO:0016491">
    <property type="term" value="F:oxidoreductase activity"/>
    <property type="evidence" value="ECO:0007669"/>
    <property type="project" value="InterPro"/>
</dbReference>
<keyword evidence="8" id="KW-1185">Reference proteome</keyword>
<feature type="transmembrane region" description="Helical" evidence="5">
    <location>
        <begin position="161"/>
        <end position="183"/>
    </location>
</feature>
<feature type="domain" description="Fatty acid hydroxylase" evidence="6">
    <location>
        <begin position="95"/>
        <end position="230"/>
    </location>
</feature>
<evidence type="ECO:0000259" key="6">
    <source>
        <dbReference type="Pfam" id="PF04116"/>
    </source>
</evidence>
<dbReference type="RefSeq" id="WP_123215034.1">
    <property type="nucleotide sequence ID" value="NZ_RJTM01000029.1"/>
</dbReference>
<dbReference type="Pfam" id="PF04116">
    <property type="entry name" value="FA_hydroxylase"/>
    <property type="match status" value="1"/>
</dbReference>
<evidence type="ECO:0000313" key="7">
    <source>
        <dbReference type="EMBL" id="RNL90656.1"/>
    </source>
</evidence>
<evidence type="ECO:0000256" key="5">
    <source>
        <dbReference type="SAM" id="Phobius"/>
    </source>
</evidence>
<dbReference type="AlphaFoldDB" id="A0A3N0ES13"/>
<comment type="subcellular location">
    <subcellularLocation>
        <location evidence="1">Membrane</location>
    </subcellularLocation>
</comment>
<dbReference type="InterPro" id="IPR006694">
    <property type="entry name" value="Fatty_acid_hydroxylase"/>
</dbReference>
<evidence type="ECO:0000313" key="8">
    <source>
        <dbReference type="Proteomes" id="UP000267469"/>
    </source>
</evidence>
<gene>
    <name evidence="7" type="ORF">ED312_05625</name>
</gene>
<keyword evidence="2 5" id="KW-0812">Transmembrane</keyword>
<keyword evidence="4 5" id="KW-0472">Membrane</keyword>
<accession>A0A3N0ES13</accession>
<proteinExistence type="predicted"/>